<dbReference type="GO" id="GO:0016887">
    <property type="term" value="F:ATP hydrolysis activity"/>
    <property type="evidence" value="ECO:0007669"/>
    <property type="project" value="InterPro"/>
</dbReference>
<gene>
    <name evidence="2" type="primary">ftsH2_4</name>
    <name evidence="2" type="ORF">NCTC13307_04496</name>
</gene>
<reference evidence="2" key="1">
    <citation type="submission" date="2018-06" db="EMBL/GenBank/DDBJ databases">
        <authorList>
            <consortium name="Pathogen Informatics"/>
            <person name="Doyle S."/>
        </authorList>
    </citation>
    <scope>NUCLEOTIDE SEQUENCE</scope>
    <source>
        <strain evidence="2">NCTC13307</strain>
    </source>
</reference>
<dbReference type="GO" id="GO:0051301">
    <property type="term" value="P:cell division"/>
    <property type="evidence" value="ECO:0007669"/>
    <property type="project" value="UniProtKB-KW"/>
</dbReference>
<dbReference type="AlphaFoldDB" id="A0A381KLG5"/>
<evidence type="ECO:0000259" key="1">
    <source>
        <dbReference type="Pfam" id="PF00004"/>
    </source>
</evidence>
<dbReference type="Gene3D" id="3.40.50.300">
    <property type="entry name" value="P-loop containing nucleotide triphosphate hydrolases"/>
    <property type="match status" value="1"/>
</dbReference>
<evidence type="ECO:0000313" key="2">
    <source>
        <dbReference type="EMBL" id="SUY83373.1"/>
    </source>
</evidence>
<accession>A0A381KLG5</accession>
<dbReference type="EC" id="3.4.24.-" evidence="2"/>
<dbReference type="PANTHER" id="PTHR23076">
    <property type="entry name" value="METALLOPROTEASE M41 FTSH"/>
    <property type="match status" value="1"/>
</dbReference>
<dbReference type="GO" id="GO:0005524">
    <property type="term" value="F:ATP binding"/>
    <property type="evidence" value="ECO:0007669"/>
    <property type="project" value="InterPro"/>
</dbReference>
<dbReference type="InterPro" id="IPR003959">
    <property type="entry name" value="ATPase_AAA_core"/>
</dbReference>
<protein>
    <submittedName>
        <fullName evidence="2">Cell division protein</fullName>
        <ecNumber evidence="2">3.4.24.-</ecNumber>
    </submittedName>
</protein>
<dbReference type="GO" id="GO:0006508">
    <property type="term" value="P:proteolysis"/>
    <property type="evidence" value="ECO:0007669"/>
    <property type="project" value="TreeGrafter"/>
</dbReference>
<keyword evidence="2" id="KW-0132">Cell division</keyword>
<dbReference type="EMBL" id="UFWD01000002">
    <property type="protein sequence ID" value="SUY83373.1"/>
    <property type="molecule type" value="Genomic_DNA"/>
</dbReference>
<keyword evidence="2" id="KW-0131">Cell cycle</keyword>
<dbReference type="GO" id="GO:0004176">
    <property type="term" value="F:ATP-dependent peptidase activity"/>
    <property type="evidence" value="ECO:0007669"/>
    <property type="project" value="TreeGrafter"/>
</dbReference>
<dbReference type="PANTHER" id="PTHR23076:SF113">
    <property type="entry name" value="ATP-DEPENDENT ZINC METALLOPROTEASE FTSH 1, CHLOROPLASTIC-RELATED"/>
    <property type="match status" value="1"/>
</dbReference>
<keyword evidence="2" id="KW-0378">Hydrolase</keyword>
<dbReference type="Pfam" id="PF00004">
    <property type="entry name" value="AAA"/>
    <property type="match status" value="1"/>
</dbReference>
<feature type="domain" description="ATPase AAA-type core" evidence="1">
    <location>
        <begin position="31"/>
        <end position="59"/>
    </location>
</feature>
<dbReference type="SUPFAM" id="SSF52540">
    <property type="entry name" value="P-loop containing nucleoside triphosphate hydrolases"/>
    <property type="match status" value="1"/>
</dbReference>
<proteinExistence type="predicted"/>
<name>A0A381KLG5_CLODI</name>
<sequence length="62" mass="7033">MRKKEDLQEVVDFLKNPKKYIELGARIPKGMLMVGPPGTGKTYLSRAVAGEAGVPFFQYKWF</sequence>
<dbReference type="InterPro" id="IPR027417">
    <property type="entry name" value="P-loop_NTPase"/>
</dbReference>
<organism evidence="2">
    <name type="scientific">Clostridioides difficile</name>
    <name type="common">Peptoclostridium difficile</name>
    <dbReference type="NCBI Taxonomy" id="1496"/>
    <lineage>
        <taxon>Bacteria</taxon>
        <taxon>Bacillati</taxon>
        <taxon>Bacillota</taxon>
        <taxon>Clostridia</taxon>
        <taxon>Peptostreptococcales</taxon>
        <taxon>Peptostreptococcaceae</taxon>
        <taxon>Clostridioides</taxon>
    </lineage>
</organism>